<feature type="transmembrane region" description="Helical" evidence="7">
    <location>
        <begin position="108"/>
        <end position="129"/>
    </location>
</feature>
<evidence type="ECO:0000256" key="7">
    <source>
        <dbReference type="SAM" id="Phobius"/>
    </source>
</evidence>
<dbReference type="KEGG" id="satk:SA2016_3407"/>
<evidence type="ECO:0000256" key="4">
    <source>
        <dbReference type="ARBA" id="ARBA00022989"/>
    </source>
</evidence>
<feature type="transmembrane region" description="Helical" evidence="7">
    <location>
        <begin position="329"/>
        <end position="347"/>
    </location>
</feature>
<keyword evidence="4 7" id="KW-1133">Transmembrane helix</keyword>
<dbReference type="GO" id="GO:0005886">
    <property type="term" value="C:plasma membrane"/>
    <property type="evidence" value="ECO:0007669"/>
    <property type="project" value="UniProtKB-SubCell"/>
</dbReference>
<evidence type="ECO:0000313" key="9">
    <source>
        <dbReference type="EMBL" id="AMM34068.1"/>
    </source>
</evidence>
<dbReference type="Gene3D" id="1.20.1250.20">
    <property type="entry name" value="MFS general substrate transporter like domains"/>
    <property type="match status" value="2"/>
</dbReference>
<dbReference type="PROSITE" id="PS50850">
    <property type="entry name" value="MFS"/>
    <property type="match status" value="1"/>
</dbReference>
<proteinExistence type="predicted"/>
<dbReference type="AlphaFoldDB" id="A0A127A3M2"/>
<keyword evidence="5 7" id="KW-0472">Membrane</keyword>
<organism evidence="9 10">
    <name type="scientific">Sinomonas atrocyanea</name>
    <dbReference type="NCBI Taxonomy" id="37927"/>
    <lineage>
        <taxon>Bacteria</taxon>
        <taxon>Bacillati</taxon>
        <taxon>Actinomycetota</taxon>
        <taxon>Actinomycetes</taxon>
        <taxon>Micrococcales</taxon>
        <taxon>Micrococcaceae</taxon>
        <taxon>Sinomonas</taxon>
    </lineage>
</organism>
<keyword evidence="3 7" id="KW-0812">Transmembrane</keyword>
<evidence type="ECO:0000313" key="10">
    <source>
        <dbReference type="Proteomes" id="UP000070134"/>
    </source>
</evidence>
<dbReference type="STRING" id="37927.SA2016_3407"/>
<sequence length="472" mass="50486">MAEAVHGAVGRKRWTRLIPVAIIVYIISFMDRTNIGFALNGLHKDLGIDAAQQGLAAGIFFIGYLTLQIPGGHLAERWSAKKFVGIMILVWGVLAVLGGFIQNFGELLVVRFFLGVAEAGIWPAILVLISHWFPAAERARAYAFWMMNIAIASIITAPLSGWILSFSDWRWLFIIEGIFPFVIAAPIWWLMIADRPRDAKWCSPEERAYIEEGLAADEAASPQLGHVSIKHVFANSAVWRLTIVYFLIQIGFYGLNIWLPKVVKTITSGSSIEVGFVTAIPYVLAMFALWYNAKAADRSGRYSTHVLLSMAVGAVALVISVATGSAMPILAVTFISIAMAGALAYDGPFWASASRAMPVVVAGSAMGLINAVGNLGGFVGPYVGGFLQDVTHGSFMATSVFLAACLLAAGLVMLTLRKGGDRPTAEGAPARQSRPPTGGAEAHRKDRRASAPPQGPSSTGTAGASALTVRHT</sequence>
<dbReference type="EMBL" id="CP014518">
    <property type="protein sequence ID" value="AMM34068.1"/>
    <property type="molecule type" value="Genomic_DNA"/>
</dbReference>
<dbReference type="PATRIC" id="fig|37927.3.peg.3497"/>
<protein>
    <submittedName>
        <fullName evidence="9">Major facilitator transporter</fullName>
    </submittedName>
</protein>
<dbReference type="SUPFAM" id="SSF103473">
    <property type="entry name" value="MFS general substrate transporter"/>
    <property type="match status" value="1"/>
</dbReference>
<feature type="transmembrane region" description="Helical" evidence="7">
    <location>
        <begin position="141"/>
        <end position="163"/>
    </location>
</feature>
<evidence type="ECO:0000256" key="2">
    <source>
        <dbReference type="ARBA" id="ARBA00022448"/>
    </source>
</evidence>
<dbReference type="PANTHER" id="PTHR43791">
    <property type="entry name" value="PERMEASE-RELATED"/>
    <property type="match status" value="1"/>
</dbReference>
<dbReference type="Proteomes" id="UP000070134">
    <property type="component" value="Chromosome"/>
</dbReference>
<dbReference type="RefSeq" id="WP_084249607.1">
    <property type="nucleotide sequence ID" value="NZ_CP014518.1"/>
</dbReference>
<dbReference type="InterPro" id="IPR020846">
    <property type="entry name" value="MFS_dom"/>
</dbReference>
<feature type="transmembrane region" description="Helical" evidence="7">
    <location>
        <begin position="305"/>
        <end position="323"/>
    </location>
</feature>
<evidence type="ECO:0000256" key="5">
    <source>
        <dbReference type="ARBA" id="ARBA00023136"/>
    </source>
</evidence>
<feature type="transmembrane region" description="Helical" evidence="7">
    <location>
        <begin position="359"/>
        <end position="383"/>
    </location>
</feature>
<keyword evidence="10" id="KW-1185">Reference proteome</keyword>
<feature type="transmembrane region" description="Helical" evidence="7">
    <location>
        <begin position="271"/>
        <end position="293"/>
    </location>
</feature>
<feature type="domain" description="Major facilitator superfamily (MFS) profile" evidence="8">
    <location>
        <begin position="17"/>
        <end position="421"/>
    </location>
</feature>
<evidence type="ECO:0000259" key="8">
    <source>
        <dbReference type="PROSITE" id="PS50850"/>
    </source>
</evidence>
<dbReference type="GO" id="GO:0022857">
    <property type="term" value="F:transmembrane transporter activity"/>
    <property type="evidence" value="ECO:0007669"/>
    <property type="project" value="InterPro"/>
</dbReference>
<feature type="transmembrane region" description="Helical" evidence="7">
    <location>
        <begin position="395"/>
        <end position="416"/>
    </location>
</feature>
<evidence type="ECO:0000256" key="3">
    <source>
        <dbReference type="ARBA" id="ARBA00022692"/>
    </source>
</evidence>
<accession>A0A127A3M2</accession>
<evidence type="ECO:0000256" key="6">
    <source>
        <dbReference type="SAM" id="MobiDB-lite"/>
    </source>
</evidence>
<name>A0A127A3M2_9MICC</name>
<dbReference type="CDD" id="cd17319">
    <property type="entry name" value="MFS_ExuT_GudP_like"/>
    <property type="match status" value="1"/>
</dbReference>
<feature type="region of interest" description="Disordered" evidence="6">
    <location>
        <begin position="421"/>
        <end position="472"/>
    </location>
</feature>
<dbReference type="PANTHER" id="PTHR43791:SF100">
    <property type="entry name" value="SUGAR TRANSPORTER"/>
    <property type="match status" value="1"/>
</dbReference>
<feature type="transmembrane region" description="Helical" evidence="7">
    <location>
        <begin position="14"/>
        <end position="30"/>
    </location>
</feature>
<dbReference type="InterPro" id="IPR036259">
    <property type="entry name" value="MFS_trans_sf"/>
</dbReference>
<comment type="subcellular location">
    <subcellularLocation>
        <location evidence="1">Cell membrane</location>
        <topology evidence="1">Multi-pass membrane protein</topology>
    </subcellularLocation>
</comment>
<dbReference type="Pfam" id="PF07690">
    <property type="entry name" value="MFS_1"/>
    <property type="match status" value="1"/>
</dbReference>
<feature type="transmembrane region" description="Helical" evidence="7">
    <location>
        <begin position="83"/>
        <end position="102"/>
    </location>
</feature>
<dbReference type="InterPro" id="IPR011701">
    <property type="entry name" value="MFS"/>
</dbReference>
<feature type="transmembrane region" description="Helical" evidence="7">
    <location>
        <begin position="238"/>
        <end position="259"/>
    </location>
</feature>
<keyword evidence="2" id="KW-0813">Transport</keyword>
<feature type="transmembrane region" description="Helical" evidence="7">
    <location>
        <begin position="50"/>
        <end position="71"/>
    </location>
</feature>
<evidence type="ECO:0000256" key="1">
    <source>
        <dbReference type="ARBA" id="ARBA00004651"/>
    </source>
</evidence>
<feature type="transmembrane region" description="Helical" evidence="7">
    <location>
        <begin position="169"/>
        <end position="191"/>
    </location>
</feature>
<reference evidence="9 10" key="1">
    <citation type="submission" date="2016-02" db="EMBL/GenBank/DDBJ databases">
        <title>Complete genome of Sinomonas atrocyanea KCTC 3377.</title>
        <authorList>
            <person name="Kim K.M."/>
        </authorList>
    </citation>
    <scope>NUCLEOTIDE SEQUENCE [LARGE SCALE GENOMIC DNA]</scope>
    <source>
        <strain evidence="9 10">KCTC 3377</strain>
    </source>
</reference>
<gene>
    <name evidence="9" type="ORF">SA2016_3407</name>
</gene>